<keyword evidence="4" id="KW-1185">Reference proteome</keyword>
<dbReference type="Proteomes" id="UP000219374">
    <property type="component" value="Unassembled WGS sequence"/>
</dbReference>
<dbReference type="PANTHER" id="PTHR30251:SF4">
    <property type="entry name" value="SLR1668 PROTEIN"/>
    <property type="match status" value="1"/>
</dbReference>
<proteinExistence type="predicted"/>
<dbReference type="GO" id="GO:0030288">
    <property type="term" value="C:outer membrane-bounded periplasmic space"/>
    <property type="evidence" value="ECO:0007669"/>
    <property type="project" value="InterPro"/>
</dbReference>
<reference evidence="3 4" key="1">
    <citation type="submission" date="2017-09" db="EMBL/GenBank/DDBJ databases">
        <authorList>
            <person name="Ehlers B."/>
            <person name="Leendertz F.H."/>
        </authorList>
    </citation>
    <scope>NUCLEOTIDE SEQUENCE [LARGE SCALE GENOMIC DNA]</scope>
    <source>
        <strain evidence="3 4">CGMCC 1.10978</strain>
    </source>
</reference>
<feature type="signal peptide" evidence="1">
    <location>
        <begin position="1"/>
        <end position="25"/>
    </location>
</feature>
<organism evidence="3 4">
    <name type="scientific">Pseudoxanthomonas wuyuanensis</name>
    <dbReference type="NCBI Taxonomy" id="1073196"/>
    <lineage>
        <taxon>Bacteria</taxon>
        <taxon>Pseudomonadati</taxon>
        <taxon>Pseudomonadota</taxon>
        <taxon>Gammaproteobacteria</taxon>
        <taxon>Lysobacterales</taxon>
        <taxon>Lysobacteraceae</taxon>
        <taxon>Pseudoxanthomonas</taxon>
    </lineage>
</organism>
<sequence>MRILRLWLGCAGCLCLSLPTAKADAADLRVNPTSLVIAGDQHDAEISFSNLGDRPLRAQMRLYRWTQQQGQDRLSPARDLAVSPQVLEIPPHTQHIVRLVRLTATSETVETGYRLVVDELPGASEGRDNAPLLRYSAPVFVASADGSASVHQLTASVSQQGDRALLRVDNHGSGHARLADLAYVAADGRLQWLAENLAGYVLPGQYRHWPLPGSGSRYAGGRFRARINDAPGPQTLPGGPAQ</sequence>
<dbReference type="RefSeq" id="WP_097123582.1">
    <property type="nucleotide sequence ID" value="NZ_OCND01000014.1"/>
</dbReference>
<dbReference type="GO" id="GO:0071555">
    <property type="term" value="P:cell wall organization"/>
    <property type="evidence" value="ECO:0007669"/>
    <property type="project" value="InterPro"/>
</dbReference>
<dbReference type="InterPro" id="IPR016147">
    <property type="entry name" value="Pili_assmbl_chaperone_N"/>
</dbReference>
<keyword evidence="1" id="KW-0732">Signal</keyword>
<protein>
    <submittedName>
        <fullName evidence="3">Fimbrial chaperone protein</fullName>
    </submittedName>
</protein>
<evidence type="ECO:0000259" key="2">
    <source>
        <dbReference type="Pfam" id="PF00345"/>
    </source>
</evidence>
<dbReference type="AlphaFoldDB" id="A0A286DFS8"/>
<feature type="domain" description="Pili assembly chaperone N-terminal" evidence="2">
    <location>
        <begin position="28"/>
        <end position="126"/>
    </location>
</feature>
<dbReference type="EMBL" id="OCND01000014">
    <property type="protein sequence ID" value="SOD57498.1"/>
    <property type="molecule type" value="Genomic_DNA"/>
</dbReference>
<feature type="chain" id="PRO_5012538333" evidence="1">
    <location>
        <begin position="26"/>
        <end position="242"/>
    </location>
</feature>
<dbReference type="InterPro" id="IPR013783">
    <property type="entry name" value="Ig-like_fold"/>
</dbReference>
<dbReference type="InterPro" id="IPR050643">
    <property type="entry name" value="Periplasmic_pilus_chap"/>
</dbReference>
<evidence type="ECO:0000313" key="4">
    <source>
        <dbReference type="Proteomes" id="UP000219374"/>
    </source>
</evidence>
<dbReference type="OrthoDB" id="511700at2"/>
<dbReference type="PANTHER" id="PTHR30251">
    <property type="entry name" value="PILUS ASSEMBLY CHAPERONE"/>
    <property type="match status" value="1"/>
</dbReference>
<dbReference type="Gene3D" id="2.60.40.10">
    <property type="entry name" value="Immunoglobulins"/>
    <property type="match status" value="1"/>
</dbReference>
<name>A0A286DFS8_9GAMM</name>
<evidence type="ECO:0000313" key="3">
    <source>
        <dbReference type="EMBL" id="SOD57498.1"/>
    </source>
</evidence>
<dbReference type="InterPro" id="IPR008962">
    <property type="entry name" value="PapD-like_sf"/>
</dbReference>
<evidence type="ECO:0000256" key="1">
    <source>
        <dbReference type="SAM" id="SignalP"/>
    </source>
</evidence>
<gene>
    <name evidence="3" type="ORF">SAMN06296416_11412</name>
</gene>
<accession>A0A286DFS8</accession>
<dbReference type="Pfam" id="PF00345">
    <property type="entry name" value="PapD_N"/>
    <property type="match status" value="1"/>
</dbReference>
<dbReference type="SUPFAM" id="SSF49354">
    <property type="entry name" value="PapD-like"/>
    <property type="match status" value="1"/>
</dbReference>